<dbReference type="EMBL" id="CP021983">
    <property type="protein sequence ID" value="ASC70214.1"/>
    <property type="molecule type" value="Genomic_DNA"/>
</dbReference>
<dbReference type="OrthoDB" id="424231at2"/>
<evidence type="ECO:0008006" key="5">
    <source>
        <dbReference type="Google" id="ProtNLM"/>
    </source>
</evidence>
<keyword evidence="4" id="KW-1185">Reference proteome</keyword>
<feature type="region of interest" description="Disordered" evidence="1">
    <location>
        <begin position="147"/>
        <end position="173"/>
    </location>
</feature>
<protein>
    <recommendedName>
        <fullName evidence="5">Cell division protein FtsL</fullName>
    </recommendedName>
</protein>
<feature type="transmembrane region" description="Helical" evidence="2">
    <location>
        <begin position="63"/>
        <end position="86"/>
    </location>
</feature>
<keyword evidence="2" id="KW-0472">Membrane</keyword>
<evidence type="ECO:0000256" key="2">
    <source>
        <dbReference type="SAM" id="Phobius"/>
    </source>
</evidence>
<organism evidence="3 4">
    <name type="scientific">Halomicronema hongdechloris C2206</name>
    <dbReference type="NCBI Taxonomy" id="1641165"/>
    <lineage>
        <taxon>Bacteria</taxon>
        <taxon>Bacillati</taxon>
        <taxon>Cyanobacteriota</taxon>
        <taxon>Cyanophyceae</taxon>
        <taxon>Nodosilineales</taxon>
        <taxon>Nodosilineaceae</taxon>
        <taxon>Halomicronema</taxon>
    </lineage>
</organism>
<feature type="region of interest" description="Disordered" evidence="1">
    <location>
        <begin position="27"/>
        <end position="48"/>
    </location>
</feature>
<dbReference type="AlphaFoldDB" id="A0A1Z3HIR9"/>
<evidence type="ECO:0000313" key="4">
    <source>
        <dbReference type="Proteomes" id="UP000191901"/>
    </source>
</evidence>
<keyword evidence="2" id="KW-0812">Transmembrane</keyword>
<dbReference type="Proteomes" id="UP000191901">
    <property type="component" value="Chromosome"/>
</dbReference>
<keyword evidence="2" id="KW-1133">Transmembrane helix</keyword>
<dbReference type="KEGG" id="hhg:XM38_011440"/>
<name>A0A1Z3HIR9_9CYAN</name>
<reference evidence="3 4" key="1">
    <citation type="journal article" date="2016" name="Biochim. Biophys. Acta">
        <title>Characterization of red-shifted phycobilisomes isolated from the chlorophyll f-containing cyanobacterium Halomicronema hongdechloris.</title>
        <authorList>
            <person name="Li Y."/>
            <person name="Lin Y."/>
            <person name="Garvey C.J."/>
            <person name="Birch D."/>
            <person name="Corkery R.W."/>
            <person name="Loughlin P.C."/>
            <person name="Scheer H."/>
            <person name="Willows R.D."/>
            <person name="Chen M."/>
        </authorList>
    </citation>
    <scope>NUCLEOTIDE SEQUENCE [LARGE SCALE GENOMIC DNA]</scope>
    <source>
        <strain evidence="3 4">C2206</strain>
    </source>
</reference>
<evidence type="ECO:0000313" key="3">
    <source>
        <dbReference type="EMBL" id="ASC70214.1"/>
    </source>
</evidence>
<sequence>MAVALKSDTSDQADWVTYRSQTLAPDIKRPPRYSRRSRPQSRARLAPVHSLPVGPDQAPWLRWLRWVTIGTTWLTAGTVVSTLALYGLSVSLNRQLTETTSQLTQLERHEHRLTTANELLKHHLADQAKRPQAGLMSPHPEHVLFLTPAPQRPTEPPQFQRSSQEGPLFPMGY</sequence>
<accession>A0A1Z3HIR9</accession>
<dbReference type="RefSeq" id="WP_080806150.1">
    <property type="nucleotide sequence ID" value="NZ_CP021983.2"/>
</dbReference>
<gene>
    <name evidence="3" type="ORF">XM38_011440</name>
</gene>
<feature type="compositionally biased region" description="Basic residues" evidence="1">
    <location>
        <begin position="30"/>
        <end position="41"/>
    </location>
</feature>
<evidence type="ECO:0000256" key="1">
    <source>
        <dbReference type="SAM" id="MobiDB-lite"/>
    </source>
</evidence>
<proteinExistence type="predicted"/>